<keyword evidence="8 9" id="KW-0472">Membrane</keyword>
<sequence length="494" mass="53878">MSRIMTTSPAAPSDPEEGEHLTRALSNRHIQLIAIGGAIGTGLFMGSGKTISVAGPSVILVYMVIGFMLYFVMRAMGELLLSRTGYRNFSDFAGDILGPWAAHFTGWTYWFCWVVTAVADVVVIASVYITFWAKDIPPWIPAVAVIVLLIGLNLPTVRAFGETEFWFAMIKIVAIVALIVVGAVLIITGFEHDGARASLANLWEHGGVFPQGFMGFVAGFQIAVFAFVGIELVGTAAAETKNPEKNLPRAINAIPIRILLFYVGSLVILMSVVPWDRFSKDESPFVMLFTLAGLGAAAHLVNAVVLTSAMSSANSGIYSTSRMVYGLATEGDAPKVFAKLSGRKVPQNALFLTGVMLLSSVVLLAFGLDKSAGFTVVTTVSSLCFMFVWTIILASYLVYRSRRPQAHAESAFKMPLGTIMPWVVFAFFLFLLWAFTRETDTLQAMLVTPIWFLIVGVAYLVLRRNPEHLAARQAFAARVQEEKRAAAQWRAAQH</sequence>
<dbReference type="InterPro" id="IPR004841">
    <property type="entry name" value="AA-permease/SLC12A_dom"/>
</dbReference>
<feature type="transmembrane region" description="Helical" evidence="9">
    <location>
        <begin position="254"/>
        <end position="273"/>
    </location>
</feature>
<dbReference type="PANTHER" id="PTHR43495:SF2">
    <property type="entry name" value="D-SERINE_D-ALANINE_GLYCINE TRANSPORTER"/>
    <property type="match status" value="1"/>
</dbReference>
<feature type="transmembrane region" description="Helical" evidence="9">
    <location>
        <begin position="374"/>
        <end position="399"/>
    </location>
</feature>
<dbReference type="PANTHER" id="PTHR43495">
    <property type="entry name" value="GABA PERMEASE"/>
    <property type="match status" value="1"/>
</dbReference>
<keyword evidence="5 9" id="KW-0812">Transmembrane</keyword>
<gene>
    <name evidence="11" type="primary">cycA</name>
    <name evidence="11" type="ORF">NCTC10741_02323</name>
</gene>
<evidence type="ECO:0000313" key="11">
    <source>
        <dbReference type="EMBL" id="VDR39186.1"/>
    </source>
</evidence>
<evidence type="ECO:0000256" key="3">
    <source>
        <dbReference type="ARBA" id="ARBA00022448"/>
    </source>
</evidence>
<evidence type="ECO:0000259" key="10">
    <source>
        <dbReference type="Pfam" id="PF00324"/>
    </source>
</evidence>
<keyword evidence="6" id="KW-0029">Amino-acid transport</keyword>
<dbReference type="Pfam" id="PF00324">
    <property type="entry name" value="AA_permease"/>
    <property type="match status" value="1"/>
</dbReference>
<proteinExistence type="inferred from homology"/>
<dbReference type="Gene3D" id="1.20.1740.10">
    <property type="entry name" value="Amino acid/polyamine transporter I"/>
    <property type="match status" value="1"/>
</dbReference>
<protein>
    <submittedName>
        <fullName evidence="11">D-serine/D-alanine/glycine transporter</fullName>
    </submittedName>
</protein>
<keyword evidence="3" id="KW-0813">Transport</keyword>
<evidence type="ECO:0000256" key="1">
    <source>
        <dbReference type="ARBA" id="ARBA00004651"/>
    </source>
</evidence>
<keyword evidence="7 9" id="KW-1133">Transmembrane helix</keyword>
<dbReference type="PIRSF" id="PIRSF006060">
    <property type="entry name" value="AA_transporter"/>
    <property type="match status" value="1"/>
</dbReference>
<dbReference type="FunFam" id="1.20.1740.10:FF:000001">
    <property type="entry name" value="Amino acid permease"/>
    <property type="match status" value="1"/>
</dbReference>
<dbReference type="Proteomes" id="UP000271626">
    <property type="component" value="Chromosome"/>
</dbReference>
<comment type="similarity">
    <text evidence="2">Belongs to the amino acid-polyamine-organocation (APC) superfamily. Amino acid transporter (AAT) (TC 2.A.3.1) family.</text>
</comment>
<evidence type="ECO:0000313" key="12">
    <source>
        <dbReference type="Proteomes" id="UP000271626"/>
    </source>
</evidence>
<dbReference type="GO" id="GO:0005886">
    <property type="term" value="C:plasma membrane"/>
    <property type="evidence" value="ECO:0007669"/>
    <property type="project" value="UniProtKB-SubCell"/>
</dbReference>
<feature type="transmembrane region" description="Helical" evidence="9">
    <location>
        <begin position="30"/>
        <end position="47"/>
    </location>
</feature>
<feature type="transmembrane region" description="Helical" evidence="9">
    <location>
        <begin position="208"/>
        <end position="233"/>
    </location>
</feature>
<accession>A0A3P8MCJ2</accession>
<feature type="transmembrane region" description="Helical" evidence="9">
    <location>
        <begin position="349"/>
        <end position="368"/>
    </location>
</feature>
<evidence type="ECO:0000256" key="7">
    <source>
        <dbReference type="ARBA" id="ARBA00022989"/>
    </source>
</evidence>
<feature type="transmembrane region" description="Helical" evidence="9">
    <location>
        <begin position="166"/>
        <end position="188"/>
    </location>
</feature>
<feature type="transmembrane region" description="Helical" evidence="9">
    <location>
        <begin position="136"/>
        <end position="154"/>
    </location>
</feature>
<evidence type="ECO:0000256" key="2">
    <source>
        <dbReference type="ARBA" id="ARBA00008583"/>
    </source>
</evidence>
<keyword evidence="4" id="KW-1003">Cell membrane</keyword>
<evidence type="ECO:0000256" key="8">
    <source>
        <dbReference type="ARBA" id="ARBA00023136"/>
    </source>
</evidence>
<feature type="transmembrane region" description="Helical" evidence="9">
    <location>
        <begin position="53"/>
        <end position="73"/>
    </location>
</feature>
<evidence type="ECO:0000256" key="4">
    <source>
        <dbReference type="ARBA" id="ARBA00022475"/>
    </source>
</evidence>
<comment type="subcellular location">
    <subcellularLocation>
        <location evidence="1">Cell membrane</location>
        <topology evidence="1">Multi-pass membrane protein</topology>
    </subcellularLocation>
</comment>
<organism evidence="11 12">
    <name type="scientific">Tsukamurella paurometabola</name>
    <name type="common">Corynebacterium paurometabolum</name>
    <dbReference type="NCBI Taxonomy" id="2061"/>
    <lineage>
        <taxon>Bacteria</taxon>
        <taxon>Bacillati</taxon>
        <taxon>Actinomycetota</taxon>
        <taxon>Actinomycetes</taxon>
        <taxon>Mycobacteriales</taxon>
        <taxon>Tsukamurellaceae</taxon>
        <taxon>Tsukamurella</taxon>
    </lineage>
</organism>
<evidence type="ECO:0000256" key="9">
    <source>
        <dbReference type="SAM" id="Phobius"/>
    </source>
</evidence>
<feature type="domain" description="Amino acid permease/ SLC12A" evidence="10">
    <location>
        <begin position="29"/>
        <end position="466"/>
    </location>
</feature>
<evidence type="ECO:0000256" key="5">
    <source>
        <dbReference type="ARBA" id="ARBA00022692"/>
    </source>
</evidence>
<feature type="transmembrane region" description="Helical" evidence="9">
    <location>
        <begin position="419"/>
        <end position="436"/>
    </location>
</feature>
<dbReference type="AlphaFoldDB" id="A0A3P8MCJ2"/>
<reference evidence="11 12" key="1">
    <citation type="submission" date="2018-12" db="EMBL/GenBank/DDBJ databases">
        <authorList>
            <consortium name="Pathogen Informatics"/>
        </authorList>
    </citation>
    <scope>NUCLEOTIDE SEQUENCE [LARGE SCALE GENOMIC DNA]</scope>
    <source>
        <strain evidence="11 12">NCTC10741</strain>
    </source>
</reference>
<dbReference type="GO" id="GO:0055085">
    <property type="term" value="P:transmembrane transport"/>
    <property type="evidence" value="ECO:0007669"/>
    <property type="project" value="InterPro"/>
</dbReference>
<dbReference type="EMBL" id="LR131273">
    <property type="protein sequence ID" value="VDR39186.1"/>
    <property type="molecule type" value="Genomic_DNA"/>
</dbReference>
<feature type="transmembrane region" description="Helical" evidence="9">
    <location>
        <begin position="285"/>
        <end position="306"/>
    </location>
</feature>
<feature type="transmembrane region" description="Helical" evidence="9">
    <location>
        <begin position="107"/>
        <end position="130"/>
    </location>
</feature>
<dbReference type="GO" id="GO:0006865">
    <property type="term" value="P:amino acid transport"/>
    <property type="evidence" value="ECO:0007669"/>
    <property type="project" value="UniProtKB-KW"/>
</dbReference>
<evidence type="ECO:0000256" key="6">
    <source>
        <dbReference type="ARBA" id="ARBA00022970"/>
    </source>
</evidence>
<name>A0A3P8MCJ2_TSUPA</name>
<feature type="transmembrane region" description="Helical" evidence="9">
    <location>
        <begin position="442"/>
        <end position="462"/>
    </location>
</feature>